<dbReference type="EC" id="2.7.1.11" evidence="5"/>
<proteinExistence type="inferred from homology"/>
<evidence type="ECO:0000256" key="12">
    <source>
        <dbReference type="ARBA" id="ARBA00022842"/>
    </source>
</evidence>
<dbReference type="PANTHER" id="PTHR13697:SF4">
    <property type="entry name" value="ATP-DEPENDENT 6-PHOSPHOFRUCTOKINASE"/>
    <property type="match status" value="1"/>
</dbReference>
<dbReference type="InterPro" id="IPR000023">
    <property type="entry name" value="Phosphofructokinase_dom"/>
</dbReference>
<dbReference type="Proteomes" id="UP001192346">
    <property type="component" value="Unassembled WGS sequence"/>
</dbReference>
<name>A0ABS5BJE4_9MOLU</name>
<comment type="subcellular location">
    <subcellularLocation>
        <location evidence="3">Cytoplasm</location>
    </subcellularLocation>
</comment>
<dbReference type="Gene3D" id="3.40.50.460">
    <property type="entry name" value="Phosphofructokinase domain"/>
    <property type="match status" value="1"/>
</dbReference>
<evidence type="ECO:0000256" key="14">
    <source>
        <dbReference type="ARBA" id="ARBA00038478"/>
    </source>
</evidence>
<evidence type="ECO:0000256" key="9">
    <source>
        <dbReference type="ARBA" id="ARBA00022741"/>
    </source>
</evidence>
<evidence type="ECO:0000256" key="15">
    <source>
        <dbReference type="ARBA" id="ARBA00048070"/>
    </source>
</evidence>
<evidence type="ECO:0000256" key="7">
    <source>
        <dbReference type="ARBA" id="ARBA00022679"/>
    </source>
</evidence>
<dbReference type="SUPFAM" id="SSF53784">
    <property type="entry name" value="Phosphofructokinase"/>
    <property type="match status" value="1"/>
</dbReference>
<dbReference type="InterPro" id="IPR022953">
    <property type="entry name" value="ATP_PFK"/>
</dbReference>
<keyword evidence="12" id="KW-0460">Magnesium</keyword>
<evidence type="ECO:0000256" key="8">
    <source>
        <dbReference type="ARBA" id="ARBA00022723"/>
    </source>
</evidence>
<dbReference type="InterPro" id="IPR012003">
    <property type="entry name" value="ATP_PFK_prok-type"/>
</dbReference>
<evidence type="ECO:0000256" key="13">
    <source>
        <dbReference type="ARBA" id="ARBA00023152"/>
    </source>
</evidence>
<evidence type="ECO:0000256" key="10">
    <source>
        <dbReference type="ARBA" id="ARBA00022777"/>
    </source>
</evidence>
<accession>A0ABS5BJE4</accession>
<evidence type="ECO:0000256" key="1">
    <source>
        <dbReference type="ARBA" id="ARBA00001946"/>
    </source>
</evidence>
<sequence>MFNKKVAVLTSGGDSPGMNAAIKAIVYNSIYYGYEVYGIQDGFKGIYENKIIPLNKELVFNIGNKGGTILGTSRCMSLMTDPNKVKQSLGNLKKNKIEKLIIIGGNGSYKGAMVFEKSNIKCIALPGTIDNDIPKNDFSIGFSTAINTIMELVLKLKDTAQSHKRCMIIETMGRYEGHLTLYGGIASSCELIITRENLISKNKILEKVKSFFNNGNNIVNLIITEGIMNIYELAQDIEKSSGYECRTQVLGHIQRGGKPTAEDFILATKMGSYSVELLNKNIHNCGICIQNNRIRNFSFEEIFKNKKKIENLYSIFNKFF</sequence>
<keyword evidence="7 17" id="KW-0808">Transferase</keyword>
<evidence type="ECO:0000256" key="3">
    <source>
        <dbReference type="ARBA" id="ARBA00004496"/>
    </source>
</evidence>
<dbReference type="RefSeq" id="WP_138108058.1">
    <property type="nucleotide sequence ID" value="NZ_VBRA02000009.1"/>
</dbReference>
<dbReference type="Gene3D" id="3.40.50.450">
    <property type="match status" value="1"/>
</dbReference>
<protein>
    <recommendedName>
        <fullName evidence="5">6-phosphofructokinase</fullName>
        <ecNumber evidence="5">2.7.1.11</ecNumber>
    </recommendedName>
</protein>
<evidence type="ECO:0000256" key="6">
    <source>
        <dbReference type="ARBA" id="ARBA00022490"/>
    </source>
</evidence>
<dbReference type="Pfam" id="PF00365">
    <property type="entry name" value="PFK"/>
    <property type="match status" value="1"/>
</dbReference>
<evidence type="ECO:0000313" key="18">
    <source>
        <dbReference type="Proteomes" id="UP001192346"/>
    </source>
</evidence>
<keyword evidence="10" id="KW-0418">Kinase</keyword>
<comment type="catalytic activity">
    <reaction evidence="15">
        <text>beta-D-fructose 6-phosphate + ATP = beta-D-fructose 1,6-bisphosphate + ADP + H(+)</text>
        <dbReference type="Rhea" id="RHEA:16109"/>
        <dbReference type="ChEBI" id="CHEBI:15378"/>
        <dbReference type="ChEBI" id="CHEBI:30616"/>
        <dbReference type="ChEBI" id="CHEBI:32966"/>
        <dbReference type="ChEBI" id="CHEBI:57634"/>
        <dbReference type="ChEBI" id="CHEBI:456216"/>
        <dbReference type="EC" id="2.7.1.11"/>
    </reaction>
</comment>
<reference evidence="17" key="1">
    <citation type="submission" date="2019-10" db="EMBL/GenBank/DDBJ databases">
        <title>Whole Genome Sequencing and Characterization of Texas Phoenix Palm Decline Phytoplasma Belongs to Lethal Yellowing (16SrIV) Group.</title>
        <authorList>
            <person name="Bao M."/>
        </authorList>
    </citation>
    <scope>NUCLEOTIDE SEQUENCE [LARGE SCALE GENOMIC DNA]</scope>
    <source>
        <strain evidence="17">ACPD</strain>
    </source>
</reference>
<evidence type="ECO:0000256" key="11">
    <source>
        <dbReference type="ARBA" id="ARBA00022840"/>
    </source>
</evidence>
<dbReference type="PRINTS" id="PR00476">
    <property type="entry name" value="PHFRCTKINASE"/>
</dbReference>
<keyword evidence="8" id="KW-0479">Metal-binding</keyword>
<keyword evidence="18" id="KW-1185">Reference proteome</keyword>
<dbReference type="EMBL" id="VBRA02000009">
    <property type="protein sequence ID" value="MBP3059486.1"/>
    <property type="molecule type" value="Genomic_DNA"/>
</dbReference>
<evidence type="ECO:0000256" key="5">
    <source>
        <dbReference type="ARBA" id="ARBA00012055"/>
    </source>
</evidence>
<keyword evidence="6" id="KW-0963">Cytoplasm</keyword>
<dbReference type="NCBIfam" id="NF002872">
    <property type="entry name" value="PRK03202.1"/>
    <property type="match status" value="1"/>
</dbReference>
<keyword evidence="11" id="KW-0067">ATP-binding</keyword>
<evidence type="ECO:0000256" key="4">
    <source>
        <dbReference type="ARBA" id="ARBA00004679"/>
    </source>
</evidence>
<comment type="pathway">
    <text evidence="4">Carbohydrate degradation; glycolysis; D-glyceraldehyde 3-phosphate and glycerone phosphate from D-glucose: step 3/4.</text>
</comment>
<gene>
    <name evidence="17" type="ORF">FEF22_001680</name>
</gene>
<dbReference type="PANTHER" id="PTHR13697">
    <property type="entry name" value="PHOSPHOFRUCTOKINASE"/>
    <property type="match status" value="1"/>
</dbReference>
<keyword evidence="9" id="KW-0547">Nucleotide-binding</keyword>
<evidence type="ECO:0000313" key="17">
    <source>
        <dbReference type="EMBL" id="MBP3059486.1"/>
    </source>
</evidence>
<dbReference type="InterPro" id="IPR035966">
    <property type="entry name" value="PKF_sf"/>
</dbReference>
<dbReference type="PIRSF" id="PIRSF000532">
    <property type="entry name" value="ATP_PFK_prok"/>
    <property type="match status" value="1"/>
</dbReference>
<feature type="domain" description="Phosphofructokinase" evidence="16">
    <location>
        <begin position="5"/>
        <end position="278"/>
    </location>
</feature>
<keyword evidence="13" id="KW-0324">Glycolysis</keyword>
<comment type="function">
    <text evidence="2">Catalyzes the phosphorylation of D-fructose 6-phosphate to fructose 1,6-bisphosphate by ATP, the first committing step of glycolysis.</text>
</comment>
<evidence type="ECO:0000256" key="2">
    <source>
        <dbReference type="ARBA" id="ARBA00002659"/>
    </source>
</evidence>
<comment type="cofactor">
    <cofactor evidence="1">
        <name>Mg(2+)</name>
        <dbReference type="ChEBI" id="CHEBI:18420"/>
    </cofactor>
</comment>
<comment type="similarity">
    <text evidence="14">Belongs to the phosphofructokinase type A (PFKA) family.</text>
</comment>
<evidence type="ECO:0000259" key="16">
    <source>
        <dbReference type="Pfam" id="PF00365"/>
    </source>
</evidence>
<dbReference type="GO" id="GO:0003872">
    <property type="term" value="F:6-phosphofructokinase activity"/>
    <property type="evidence" value="ECO:0007669"/>
    <property type="project" value="UniProtKB-EC"/>
</dbReference>
<organism evidence="17 18">
    <name type="scientific">Texas Phoenix palm phytoplasma</name>
    <dbReference type="NCBI Taxonomy" id="176709"/>
    <lineage>
        <taxon>Bacteria</taxon>
        <taxon>Bacillati</taxon>
        <taxon>Mycoplasmatota</taxon>
        <taxon>Mollicutes</taxon>
        <taxon>Acholeplasmatales</taxon>
        <taxon>Acholeplasmataceae</taxon>
        <taxon>Candidatus Phytoplasma</taxon>
        <taxon>16SrIV (Coconut lethal yellows group)</taxon>
    </lineage>
</organism>
<comment type="caution">
    <text evidence="17">The sequence shown here is derived from an EMBL/GenBank/DDBJ whole genome shotgun (WGS) entry which is preliminary data.</text>
</comment>